<feature type="compositionally biased region" description="Basic and acidic residues" evidence="1">
    <location>
        <begin position="48"/>
        <end position="57"/>
    </location>
</feature>
<reference evidence="3" key="1">
    <citation type="journal article" date="2019" name="Int. J. Syst. Evol. Microbiol.">
        <title>The Global Catalogue of Microorganisms (GCM) 10K type strain sequencing project: providing services to taxonomists for standard genome sequencing and annotation.</title>
        <authorList>
            <consortium name="The Broad Institute Genomics Platform"/>
            <consortium name="The Broad Institute Genome Sequencing Center for Infectious Disease"/>
            <person name="Wu L."/>
            <person name="Ma J."/>
        </authorList>
    </citation>
    <scope>NUCLEOTIDE SEQUENCE [LARGE SCALE GENOMIC DNA]</scope>
    <source>
        <strain evidence="3">JCM 6833</strain>
    </source>
</reference>
<evidence type="ECO:0000313" key="3">
    <source>
        <dbReference type="Proteomes" id="UP001501509"/>
    </source>
</evidence>
<evidence type="ECO:0000256" key="1">
    <source>
        <dbReference type="SAM" id="MobiDB-lite"/>
    </source>
</evidence>
<name>A0ABP6CIC7_9ACTN</name>
<gene>
    <name evidence="2" type="ORF">GCM10010411_59940</name>
</gene>
<dbReference type="InterPro" id="IPR021678">
    <property type="entry name" value="DUF3263"/>
</dbReference>
<protein>
    <recommendedName>
        <fullName evidence="4">DUF3263 domain-containing protein</fullName>
    </recommendedName>
</protein>
<evidence type="ECO:0008006" key="4">
    <source>
        <dbReference type="Google" id="ProtNLM"/>
    </source>
</evidence>
<keyword evidence="3" id="KW-1185">Reference proteome</keyword>
<dbReference type="Pfam" id="PF11662">
    <property type="entry name" value="DUF3263"/>
    <property type="match status" value="1"/>
</dbReference>
<feature type="region of interest" description="Disordered" evidence="1">
    <location>
        <begin position="1"/>
        <end position="90"/>
    </location>
</feature>
<accession>A0ABP6CIC7</accession>
<sequence>MRRGARIVTQRNPPPLPERNVAPFRQNTRKLSAGTRSMAPAEPGRPGISDHRGDLMREANAPGDGPHQDGSMNDGSALHPTVTDGLEDDGAFPADLLSERDRQILAFERRWWKYAGAKEQAIRELFEMSATRYYQLLNILIDRPEALAHDPMLVKRLRRMRSQRQRQRAARRLGIRP</sequence>
<proteinExistence type="predicted"/>
<dbReference type="Proteomes" id="UP001501509">
    <property type="component" value="Unassembled WGS sequence"/>
</dbReference>
<dbReference type="EMBL" id="BAAATD010000008">
    <property type="protein sequence ID" value="GAA2616783.1"/>
    <property type="molecule type" value="Genomic_DNA"/>
</dbReference>
<organism evidence="2 3">
    <name type="scientific">Actinomadura fulvescens</name>
    <dbReference type="NCBI Taxonomy" id="46160"/>
    <lineage>
        <taxon>Bacteria</taxon>
        <taxon>Bacillati</taxon>
        <taxon>Actinomycetota</taxon>
        <taxon>Actinomycetes</taxon>
        <taxon>Streptosporangiales</taxon>
        <taxon>Thermomonosporaceae</taxon>
        <taxon>Actinomadura</taxon>
    </lineage>
</organism>
<comment type="caution">
    <text evidence="2">The sequence shown here is derived from an EMBL/GenBank/DDBJ whole genome shotgun (WGS) entry which is preliminary data.</text>
</comment>
<evidence type="ECO:0000313" key="2">
    <source>
        <dbReference type="EMBL" id="GAA2616783.1"/>
    </source>
</evidence>